<dbReference type="GO" id="GO:0009245">
    <property type="term" value="P:lipid A biosynthetic process"/>
    <property type="evidence" value="ECO:0007669"/>
    <property type="project" value="UniProtKB-UniRule"/>
</dbReference>
<dbReference type="Proteomes" id="UP000321523">
    <property type="component" value="Unassembled WGS sequence"/>
</dbReference>
<sequence>MPDPRFFTVAGPFTLQKLATIAGAEIGPGTDPDTVFTDVAPLDAAGPTDVSFLDNKKYVEAFRASRAGACLVHPDVVSRAPQGMALLVTRKPYTAYALVAQAFYPLPAPRSGVAAGAIVDPTAEIGEGTEVAAGAVVGAGARIGARCRIASNAVVGERVEIGDDTTIGACASLSHCLIGSRVNIYPGVRIGTDGFGFAMDPTGFVRVPQLGRVIIEDDVEVGSNSTIDRGAGPDTVIGRGSMIDNLVQIGHNVTMGPGCVIVAQSGISGSTRLDHHVVLAAQAGIAGHLKIGAGARIAGQSGVMRDVPAGTEVGGSPAVPMKQWFRQVTTLGNLTRGKRSRLKEE</sequence>
<proteinExistence type="inferred from homology"/>
<accession>A0A512DJX7</accession>
<dbReference type="NCBIfam" id="NF002060">
    <property type="entry name" value="PRK00892.1"/>
    <property type="match status" value="1"/>
</dbReference>
<keyword evidence="6 7" id="KW-0012">Acyltransferase</keyword>
<dbReference type="GO" id="GO:0016410">
    <property type="term" value="F:N-acyltransferase activity"/>
    <property type="evidence" value="ECO:0007669"/>
    <property type="project" value="InterPro"/>
</dbReference>
<name>A0A512DJX7_9PROT</name>
<dbReference type="GO" id="GO:0103118">
    <property type="term" value="F:UDP-3-O-[(3R)-3-hydroxyacyl]-glucosamine N-acyltransferase activity"/>
    <property type="evidence" value="ECO:0007669"/>
    <property type="project" value="UniProtKB-EC"/>
</dbReference>
<organism evidence="9 10">
    <name type="scientific">Skermanella aerolata</name>
    <dbReference type="NCBI Taxonomy" id="393310"/>
    <lineage>
        <taxon>Bacteria</taxon>
        <taxon>Pseudomonadati</taxon>
        <taxon>Pseudomonadota</taxon>
        <taxon>Alphaproteobacteria</taxon>
        <taxon>Rhodospirillales</taxon>
        <taxon>Azospirillaceae</taxon>
        <taxon>Skermanella</taxon>
    </lineage>
</organism>
<dbReference type="Gene3D" id="2.160.10.10">
    <property type="entry name" value="Hexapeptide repeat proteins"/>
    <property type="match status" value="1"/>
</dbReference>
<dbReference type="InterPro" id="IPR011004">
    <property type="entry name" value="Trimer_LpxA-like_sf"/>
</dbReference>
<dbReference type="NCBIfam" id="TIGR01853">
    <property type="entry name" value="lipid_A_lpxD"/>
    <property type="match status" value="1"/>
</dbReference>
<dbReference type="GO" id="GO:0016020">
    <property type="term" value="C:membrane"/>
    <property type="evidence" value="ECO:0007669"/>
    <property type="project" value="GOC"/>
</dbReference>
<keyword evidence="10" id="KW-1185">Reference proteome</keyword>
<dbReference type="InterPro" id="IPR018357">
    <property type="entry name" value="Hexapep_transf_CS"/>
</dbReference>
<keyword evidence="4 7" id="KW-0677">Repeat</keyword>
<evidence type="ECO:0000256" key="4">
    <source>
        <dbReference type="ARBA" id="ARBA00022737"/>
    </source>
</evidence>
<dbReference type="OrthoDB" id="9784739at2"/>
<dbReference type="AlphaFoldDB" id="A0A512DJX7"/>
<feature type="active site" description="Proton acceptor" evidence="7">
    <location>
        <position position="251"/>
    </location>
</feature>
<dbReference type="Pfam" id="PF04613">
    <property type="entry name" value="LpxD"/>
    <property type="match status" value="1"/>
</dbReference>
<dbReference type="EC" id="2.3.1.191" evidence="7"/>
<dbReference type="HAMAP" id="MF_00523">
    <property type="entry name" value="LpxD"/>
    <property type="match status" value="1"/>
</dbReference>
<evidence type="ECO:0000313" key="9">
    <source>
        <dbReference type="EMBL" id="GEO36783.1"/>
    </source>
</evidence>
<comment type="caution">
    <text evidence="9">The sequence shown here is derived from an EMBL/GenBank/DDBJ whole genome shotgun (WGS) entry which is preliminary data.</text>
</comment>
<dbReference type="EMBL" id="BJYZ01000003">
    <property type="protein sequence ID" value="GEO36783.1"/>
    <property type="molecule type" value="Genomic_DNA"/>
</dbReference>
<feature type="domain" description="UDP-3-O-[3-hydroxymyristoyl] glucosamine N-acyltransferase non-repeat region" evidence="8">
    <location>
        <begin position="34"/>
        <end position="101"/>
    </location>
</feature>
<keyword evidence="5 7" id="KW-0443">Lipid metabolism</keyword>
<dbReference type="PROSITE" id="PS00101">
    <property type="entry name" value="HEXAPEP_TRANSFERASES"/>
    <property type="match status" value="1"/>
</dbReference>
<dbReference type="InterPro" id="IPR007691">
    <property type="entry name" value="LpxD"/>
</dbReference>
<dbReference type="CDD" id="cd03352">
    <property type="entry name" value="LbH_LpxD"/>
    <property type="match status" value="1"/>
</dbReference>
<dbReference type="PANTHER" id="PTHR43378">
    <property type="entry name" value="UDP-3-O-ACYLGLUCOSAMINE N-ACYLTRANSFERASE"/>
    <property type="match status" value="1"/>
</dbReference>
<evidence type="ECO:0000256" key="2">
    <source>
        <dbReference type="ARBA" id="ARBA00022556"/>
    </source>
</evidence>
<dbReference type="InterPro" id="IPR001451">
    <property type="entry name" value="Hexapep"/>
</dbReference>
<comment type="similarity">
    <text evidence="7">Belongs to the transferase hexapeptide repeat family. LpxD subfamily.</text>
</comment>
<keyword evidence="1 7" id="KW-0444">Lipid biosynthesis</keyword>
<evidence type="ECO:0000259" key="8">
    <source>
        <dbReference type="Pfam" id="PF04613"/>
    </source>
</evidence>
<dbReference type="SUPFAM" id="SSF51161">
    <property type="entry name" value="Trimeric LpxA-like enzymes"/>
    <property type="match status" value="1"/>
</dbReference>
<dbReference type="Pfam" id="PF00132">
    <property type="entry name" value="Hexapep"/>
    <property type="match status" value="2"/>
</dbReference>
<keyword evidence="3 7" id="KW-0808">Transferase</keyword>
<evidence type="ECO:0000256" key="7">
    <source>
        <dbReference type="HAMAP-Rule" id="MF_00523"/>
    </source>
</evidence>
<reference evidence="9 10" key="1">
    <citation type="submission" date="2019-07" db="EMBL/GenBank/DDBJ databases">
        <title>Whole genome shotgun sequence of Skermanella aerolata NBRC 106429.</title>
        <authorList>
            <person name="Hosoyama A."/>
            <person name="Uohara A."/>
            <person name="Ohji S."/>
            <person name="Ichikawa N."/>
        </authorList>
    </citation>
    <scope>NUCLEOTIDE SEQUENCE [LARGE SCALE GENOMIC DNA]</scope>
    <source>
        <strain evidence="9 10">NBRC 106429</strain>
    </source>
</reference>
<comment type="pathway">
    <text evidence="7">Bacterial outer membrane biogenesis; LPS lipid A biosynthesis.</text>
</comment>
<evidence type="ECO:0000313" key="10">
    <source>
        <dbReference type="Proteomes" id="UP000321523"/>
    </source>
</evidence>
<keyword evidence="2 7" id="KW-0441">Lipid A biosynthesis</keyword>
<evidence type="ECO:0000256" key="5">
    <source>
        <dbReference type="ARBA" id="ARBA00023098"/>
    </source>
</evidence>
<comment type="function">
    <text evidence="7">Catalyzes the N-acylation of UDP-3-O-acylglucosamine using 3-hydroxyacyl-ACP as the acyl donor. Is involved in the biosynthesis of lipid A, a phosphorylated glycolipid that anchors the lipopolysaccharide to the outer membrane of the cell.</text>
</comment>
<dbReference type="UniPathway" id="UPA00973"/>
<dbReference type="InterPro" id="IPR020573">
    <property type="entry name" value="UDP_GlcNAc_AcTrfase_non-rep"/>
</dbReference>
<dbReference type="PANTHER" id="PTHR43378:SF2">
    <property type="entry name" value="UDP-3-O-ACYLGLUCOSAMINE N-ACYLTRANSFERASE 1, MITOCHONDRIAL-RELATED"/>
    <property type="match status" value="1"/>
</dbReference>
<evidence type="ECO:0000256" key="3">
    <source>
        <dbReference type="ARBA" id="ARBA00022679"/>
    </source>
</evidence>
<protein>
    <recommendedName>
        <fullName evidence="7">UDP-3-O-acylglucosamine N-acyltransferase</fullName>
        <ecNumber evidence="7">2.3.1.191</ecNumber>
    </recommendedName>
</protein>
<comment type="catalytic activity">
    <reaction evidence="7">
        <text>a UDP-3-O-[(3R)-3-hydroxyacyl]-alpha-D-glucosamine + a (3R)-hydroxyacyl-[ACP] = a UDP-2-N,3-O-bis[(3R)-3-hydroxyacyl]-alpha-D-glucosamine + holo-[ACP] + H(+)</text>
        <dbReference type="Rhea" id="RHEA:53836"/>
        <dbReference type="Rhea" id="RHEA-COMP:9685"/>
        <dbReference type="Rhea" id="RHEA-COMP:9945"/>
        <dbReference type="ChEBI" id="CHEBI:15378"/>
        <dbReference type="ChEBI" id="CHEBI:64479"/>
        <dbReference type="ChEBI" id="CHEBI:78827"/>
        <dbReference type="ChEBI" id="CHEBI:137740"/>
        <dbReference type="ChEBI" id="CHEBI:137748"/>
        <dbReference type="EC" id="2.3.1.191"/>
    </reaction>
</comment>
<evidence type="ECO:0000256" key="1">
    <source>
        <dbReference type="ARBA" id="ARBA00022516"/>
    </source>
</evidence>
<gene>
    <name evidence="9" type="primary">lpxD2</name>
    <name evidence="7" type="synonym">lpxD</name>
    <name evidence="9" type="ORF">SAE02_09310</name>
</gene>
<dbReference type="Gene3D" id="3.40.1390.10">
    <property type="entry name" value="MurE/MurF, N-terminal domain"/>
    <property type="match status" value="1"/>
</dbReference>
<dbReference type="RefSeq" id="WP_044426179.1">
    <property type="nucleotide sequence ID" value="NZ_BJYZ01000003.1"/>
</dbReference>
<evidence type="ECO:0000256" key="6">
    <source>
        <dbReference type="ARBA" id="ARBA00023315"/>
    </source>
</evidence>
<comment type="subunit">
    <text evidence="7">Homotrimer.</text>
</comment>